<organism evidence="2">
    <name type="scientific">viral metagenome</name>
    <dbReference type="NCBI Taxonomy" id="1070528"/>
    <lineage>
        <taxon>unclassified sequences</taxon>
        <taxon>metagenomes</taxon>
        <taxon>organismal metagenomes</taxon>
    </lineage>
</organism>
<proteinExistence type="predicted"/>
<reference evidence="2" key="1">
    <citation type="journal article" date="2020" name="Nature">
        <title>Giant virus diversity and host interactions through global metagenomics.</title>
        <authorList>
            <person name="Schulz F."/>
            <person name="Roux S."/>
            <person name="Paez-Espino D."/>
            <person name="Jungbluth S."/>
            <person name="Walsh D.A."/>
            <person name="Denef V.J."/>
            <person name="McMahon K.D."/>
            <person name="Konstantinidis K.T."/>
            <person name="Eloe-Fadrosh E.A."/>
            <person name="Kyrpides N.C."/>
            <person name="Woyke T."/>
        </authorList>
    </citation>
    <scope>NUCLEOTIDE SEQUENCE</scope>
    <source>
        <strain evidence="2">GVMAG-M-3300020185-18</strain>
    </source>
</reference>
<name>A0A6C0C2N0_9ZZZZ</name>
<evidence type="ECO:0000313" key="2">
    <source>
        <dbReference type="EMBL" id="QHS98867.1"/>
    </source>
</evidence>
<accession>A0A6C0C2N0</accession>
<sequence>MDDIWNIENTDFSSIKLYTPKPLQGGTFFAPIKGNNKYVLIQTPKCLTKNGIHKTGKKTYTDLKIGYEHKNLIKWIEGLERHVRNIIYEKRDIWFHDEPSLDEIDYLWNSCVRPSKQSYLIRSFIQRFKNLEQVQVWNENNQEISIDDIGDDDNLISILEIGGLKFTSQSFQLEIYLRQVVVIKDKPIFSKCLIKLDNNQSMNNSTPQDDTQQDDTQQDDTPQDDTPQDDTQQDDTPQDDTQQDDTPQDDTPQDDTPQDDTSQDDTSQDDTLQDDTPQDDTPQDDVIHEIEPETLESNMESQKTENKQKKVSINTNDLTIEETNIKEEHLEKNGGIKKEISSEIQNSKLNSIAKSLTLEKNENSLEEFELKVSDNDSPIKLKTPKDVYLEIYKKARQKALDAKKEAIKAFLEAKKIKETYLLDELGLDSSDEEEFFNNEIDMED</sequence>
<dbReference type="AlphaFoldDB" id="A0A6C0C2N0"/>
<protein>
    <submittedName>
        <fullName evidence="2">Uncharacterized protein</fullName>
    </submittedName>
</protein>
<feature type="compositionally biased region" description="Acidic residues" evidence="1">
    <location>
        <begin position="211"/>
        <end position="283"/>
    </location>
</feature>
<feature type="region of interest" description="Disordered" evidence="1">
    <location>
        <begin position="200"/>
        <end position="317"/>
    </location>
</feature>
<evidence type="ECO:0000256" key="1">
    <source>
        <dbReference type="SAM" id="MobiDB-lite"/>
    </source>
</evidence>
<dbReference type="EMBL" id="MN739326">
    <property type="protein sequence ID" value="QHS98867.1"/>
    <property type="molecule type" value="Genomic_DNA"/>
</dbReference>